<dbReference type="Proteomes" id="UP000494363">
    <property type="component" value="Unassembled WGS sequence"/>
</dbReference>
<evidence type="ECO:0000313" key="1">
    <source>
        <dbReference type="EMBL" id="CAB3755654.1"/>
    </source>
</evidence>
<sequence length="51" mass="5840">MKQDIKPDFEFDEASFAAQQQKAGERQDWLVDQALMDTFPASDPIALYAFD</sequence>
<gene>
    <name evidence="1" type="ORF">LMG29542_02654</name>
</gene>
<dbReference type="AlphaFoldDB" id="A0A6J5DQ77"/>
<organism evidence="1 2">
    <name type="scientific">Paraburkholderia humisilvae</name>
    <dbReference type="NCBI Taxonomy" id="627669"/>
    <lineage>
        <taxon>Bacteria</taxon>
        <taxon>Pseudomonadati</taxon>
        <taxon>Pseudomonadota</taxon>
        <taxon>Betaproteobacteria</taxon>
        <taxon>Burkholderiales</taxon>
        <taxon>Burkholderiaceae</taxon>
        <taxon>Paraburkholderia</taxon>
    </lineage>
</organism>
<accession>A0A6J5DQ77</accession>
<evidence type="ECO:0000313" key="2">
    <source>
        <dbReference type="Proteomes" id="UP000494363"/>
    </source>
</evidence>
<reference evidence="1 2" key="1">
    <citation type="submission" date="2020-04" db="EMBL/GenBank/DDBJ databases">
        <authorList>
            <person name="De Canck E."/>
        </authorList>
    </citation>
    <scope>NUCLEOTIDE SEQUENCE [LARGE SCALE GENOMIC DNA]</scope>
    <source>
        <strain evidence="1 2">LMG 29542</strain>
    </source>
</reference>
<name>A0A6J5DQ77_9BURK</name>
<dbReference type="RefSeq" id="WP_175226896.1">
    <property type="nucleotide sequence ID" value="NZ_CADIKH010000010.1"/>
</dbReference>
<dbReference type="EMBL" id="CADIKH010000010">
    <property type="protein sequence ID" value="CAB3755654.1"/>
    <property type="molecule type" value="Genomic_DNA"/>
</dbReference>
<keyword evidence="2" id="KW-1185">Reference proteome</keyword>
<proteinExistence type="predicted"/>
<protein>
    <submittedName>
        <fullName evidence="1">Uncharacterized protein</fullName>
    </submittedName>
</protein>